<dbReference type="AlphaFoldDB" id="B5VNZ4"/>
<dbReference type="InterPro" id="IPR045167">
    <property type="entry name" value="Hobbit"/>
</dbReference>
<evidence type="ECO:0000313" key="1">
    <source>
        <dbReference type="EMBL" id="EDZ70350.1"/>
    </source>
</evidence>
<accession>B5VNZ4</accession>
<name>B5VNZ4_YEAS6</name>
<dbReference type="PANTHER" id="PTHR15678">
    <property type="entry name" value="ANTIGEN MLAA-22-RELATED"/>
    <property type="match status" value="1"/>
</dbReference>
<dbReference type="EMBL" id="ABSV01001734">
    <property type="protein sequence ID" value="EDZ70350.1"/>
    <property type="molecule type" value="Genomic_DNA"/>
</dbReference>
<dbReference type="Pfam" id="PF10344">
    <property type="entry name" value="Hobbit"/>
    <property type="match status" value="1"/>
</dbReference>
<feature type="non-terminal residue" evidence="1">
    <location>
        <position position="1"/>
    </location>
</feature>
<gene>
    <name evidence="1" type="ORF">AWRI1631_124830</name>
</gene>
<organism evidence="1 2">
    <name type="scientific">Saccharomyces cerevisiae (strain AWRI1631)</name>
    <name type="common">Baker's yeast</name>
    <dbReference type="NCBI Taxonomy" id="545124"/>
    <lineage>
        <taxon>Eukaryota</taxon>
        <taxon>Fungi</taxon>
        <taxon>Dikarya</taxon>
        <taxon>Ascomycota</taxon>
        <taxon>Saccharomycotina</taxon>
        <taxon>Saccharomycetes</taxon>
        <taxon>Saccharomycetales</taxon>
        <taxon>Saccharomycetaceae</taxon>
        <taxon>Saccharomyces</taxon>
    </lineage>
</organism>
<evidence type="ECO:0000313" key="2">
    <source>
        <dbReference type="Proteomes" id="UP000008988"/>
    </source>
</evidence>
<comment type="caution">
    <text evidence="1">The sequence shown here is derived from an EMBL/GenBank/DDBJ whole genome shotgun (WGS) entry which is preliminary data.</text>
</comment>
<dbReference type="Proteomes" id="UP000008988">
    <property type="component" value="Unassembled WGS sequence"/>
</dbReference>
<protein>
    <submittedName>
        <fullName evidence="1">YLR454Wp-like protein</fullName>
    </submittedName>
</protein>
<sequence length="349" mass="39922">HDSEQILAVVEKELLFKRSLLDDIGKLDLSNIHNERMHQLLRLYILRKVFTSNGNNYINRTLVWNIKVNETILHLLDKIDKPFLDIAVAKLNFHRIQHTMGLRKNTVTVKMMQIFDLGENVNYHCILGPLITSSGNDTVGLASDVPLVQITWDVDKPVGGIKVVKNVETTLSSLTIKLEEDRLNKLFEWLSLKELIYDGNGDEDDGASSIFDMVSSESEEGKIEFSEDISSDFNEMLKRSSDYMIVEDLKLNSFKLCISYKGKGKMRLANVTNFVFNFPTLRLSNQTLRVTDLLLALKKVLIKVLIKHTGRFIGNKLKRNSKENKIADDTSPLKQLTTYNSYTEPEELR</sequence>
<dbReference type="PANTHER" id="PTHR15678:SF15">
    <property type="entry name" value="PROTEIN FMP27, MITOCHONDRIAL"/>
    <property type="match status" value="1"/>
</dbReference>
<reference evidence="1 2" key="1">
    <citation type="journal article" date="2008" name="FEMS Yeast Res.">
        <title>Comparative genome analysis of a Saccharomyces cerevisiae wine strain.</title>
        <authorList>
            <person name="Borneman A.R."/>
            <person name="Forgan A.H."/>
            <person name="Pretorius I.S."/>
            <person name="Chambers P.J."/>
        </authorList>
    </citation>
    <scope>NUCLEOTIDE SEQUENCE [LARGE SCALE GENOMIC DNA]</scope>
    <source>
        <strain evidence="1 2">AWRI1631</strain>
    </source>
</reference>
<proteinExistence type="predicted"/>